<dbReference type="HOGENOM" id="CLU_3002934_0_0_2"/>
<dbReference type="GO" id="GO:0006355">
    <property type="term" value="P:regulation of DNA-templated transcription"/>
    <property type="evidence" value="ECO:0007669"/>
    <property type="project" value="InterPro"/>
</dbReference>
<reference evidence="2 3" key="1">
    <citation type="journal article" date="2010" name="Appl. Environ. Microbiol.">
        <title>The genome sequence of the crenarchaeon Acidilobus saccharovorans supports a new order, Acidilobales, and suggests an important ecological role in terrestrial acidic hot springs.</title>
        <authorList>
            <person name="Mardanov A.V."/>
            <person name="Svetlitchnyi V.A."/>
            <person name="Beletsky A.V."/>
            <person name="Prokofeva M.I."/>
            <person name="Bonch-Osmolovskaya E.A."/>
            <person name="Ravin N.V."/>
            <person name="Skryabin K.G."/>
        </authorList>
    </citation>
    <scope>NUCLEOTIDE SEQUENCE [LARGE SCALE GENOMIC DNA]</scope>
    <source>
        <strain evidence="3">DSM 16705 / JCM 18335 / VKM B-2471 / 345-15</strain>
    </source>
</reference>
<dbReference type="EMBL" id="CP001742">
    <property type="protein sequence ID" value="ADL18779.1"/>
    <property type="molecule type" value="Genomic_DNA"/>
</dbReference>
<dbReference type="SUPFAM" id="SSF47598">
    <property type="entry name" value="Ribbon-helix-helix"/>
    <property type="match status" value="1"/>
</dbReference>
<dbReference type="AlphaFoldDB" id="D9Q0E1"/>
<dbReference type="RefSeq" id="WP_013266291.1">
    <property type="nucleotide sequence ID" value="NC_014374.1"/>
</dbReference>
<evidence type="ECO:0000313" key="3">
    <source>
        <dbReference type="Proteomes" id="UP000000346"/>
    </source>
</evidence>
<dbReference type="InterPro" id="IPR013321">
    <property type="entry name" value="Arc_rbn_hlx_hlx"/>
</dbReference>
<dbReference type="GeneID" id="9498599"/>
<dbReference type="OrthoDB" id="14438at2157"/>
<dbReference type="STRING" id="666510.ASAC_0372"/>
<protein>
    <recommendedName>
        <fullName evidence="1">Ribbon-helix-helix protein CopG domain-containing protein</fullName>
    </recommendedName>
</protein>
<dbReference type="Proteomes" id="UP000000346">
    <property type="component" value="Chromosome"/>
</dbReference>
<sequence>MPADRSLRIITFKLDVDTLMKLDKLAVAEKRYRSEIIREAIEAYLSSKVSSRPSVY</sequence>
<dbReference type="InterPro" id="IPR010985">
    <property type="entry name" value="Ribbon_hlx_hlx"/>
</dbReference>
<name>D9Q0E1_ACIS3</name>
<dbReference type="Pfam" id="PF01402">
    <property type="entry name" value="RHH_1"/>
    <property type="match status" value="1"/>
</dbReference>
<proteinExistence type="predicted"/>
<dbReference type="eggNOG" id="arCOG03845">
    <property type="taxonomic scope" value="Archaea"/>
</dbReference>
<accession>D9Q0E1</accession>
<organism evidence="2 3">
    <name type="scientific">Acidilobus saccharovorans (strain DSM 16705 / JCM 18335 / VKM B-2471 / 345-15)</name>
    <dbReference type="NCBI Taxonomy" id="666510"/>
    <lineage>
        <taxon>Archaea</taxon>
        <taxon>Thermoproteota</taxon>
        <taxon>Thermoprotei</taxon>
        <taxon>Acidilobales</taxon>
        <taxon>Acidilobaceae</taxon>
        <taxon>Acidilobus</taxon>
    </lineage>
</organism>
<feature type="domain" description="Ribbon-helix-helix protein CopG" evidence="1">
    <location>
        <begin position="9"/>
        <end position="45"/>
    </location>
</feature>
<dbReference type="Gene3D" id="1.10.1220.10">
    <property type="entry name" value="Met repressor-like"/>
    <property type="match status" value="1"/>
</dbReference>
<dbReference type="KEGG" id="asc:ASAC_0372"/>
<evidence type="ECO:0000313" key="2">
    <source>
        <dbReference type="EMBL" id="ADL18779.1"/>
    </source>
</evidence>
<evidence type="ECO:0000259" key="1">
    <source>
        <dbReference type="Pfam" id="PF01402"/>
    </source>
</evidence>
<gene>
    <name evidence="2" type="ordered locus">ASAC_0372</name>
</gene>
<keyword evidence="3" id="KW-1185">Reference proteome</keyword>
<dbReference type="InterPro" id="IPR002145">
    <property type="entry name" value="CopG"/>
</dbReference>
<dbReference type="InParanoid" id="D9Q0E1"/>